<dbReference type="Proteomes" id="UP001259492">
    <property type="component" value="Unassembled WGS sequence"/>
</dbReference>
<evidence type="ECO:0000313" key="4">
    <source>
        <dbReference type="Proteomes" id="UP001259492"/>
    </source>
</evidence>
<keyword evidence="1" id="KW-0732">Signal</keyword>
<dbReference type="EMBL" id="JAVRIA010000001">
    <property type="protein sequence ID" value="MDT0557089.1"/>
    <property type="molecule type" value="Genomic_DNA"/>
</dbReference>
<dbReference type="Pfam" id="PF13648">
    <property type="entry name" value="Lipocalin_4"/>
    <property type="match status" value="1"/>
</dbReference>
<feature type="domain" description="Lipocalin-like" evidence="2">
    <location>
        <begin position="46"/>
        <end position="125"/>
    </location>
</feature>
<evidence type="ECO:0000313" key="3">
    <source>
        <dbReference type="EMBL" id="MDT0557089.1"/>
    </source>
</evidence>
<proteinExistence type="predicted"/>
<evidence type="ECO:0000259" key="2">
    <source>
        <dbReference type="Pfam" id="PF13648"/>
    </source>
</evidence>
<gene>
    <name evidence="3" type="ORF">RM697_00430</name>
</gene>
<feature type="chain" id="PRO_5047140259" evidence="1">
    <location>
        <begin position="26"/>
        <end position="141"/>
    </location>
</feature>
<keyword evidence="4" id="KW-1185">Reference proteome</keyword>
<dbReference type="InterPro" id="IPR024311">
    <property type="entry name" value="Lipocalin-like"/>
</dbReference>
<feature type="signal peptide" evidence="1">
    <location>
        <begin position="1"/>
        <end position="25"/>
    </location>
</feature>
<dbReference type="PROSITE" id="PS51257">
    <property type="entry name" value="PROKAR_LIPOPROTEIN"/>
    <property type="match status" value="1"/>
</dbReference>
<protein>
    <submittedName>
        <fullName evidence="3">Lipocalin family protein</fullName>
    </submittedName>
</protein>
<comment type="caution">
    <text evidence="3">The sequence shown here is derived from an EMBL/GenBank/DDBJ whole genome shotgun (WGS) entry which is preliminary data.</text>
</comment>
<name>A0ABU2YFY7_9FLAO</name>
<accession>A0ABU2YFY7</accession>
<reference evidence="3 4" key="1">
    <citation type="submission" date="2023-09" db="EMBL/GenBank/DDBJ databases">
        <authorList>
            <person name="Rey-Velasco X."/>
        </authorList>
    </citation>
    <scope>NUCLEOTIDE SEQUENCE [LARGE SCALE GENOMIC DNA]</scope>
    <source>
        <strain evidence="3 4">W332</strain>
    </source>
</reference>
<sequence>MKTLKSNSIKLITVFCLSVLLSACSNDDDSSSGDQQTTLELLTSDTWYQESRTPGTFTDCEKNSSFKFNSNNTLNVESFEDDAGTCESTGMVSATYTLSGDDLTIMLGPDTIMATINSVSETTLSVTDDEGETVVFDKTQG</sequence>
<evidence type="ECO:0000256" key="1">
    <source>
        <dbReference type="SAM" id="SignalP"/>
    </source>
</evidence>
<dbReference type="RefSeq" id="WP_311425863.1">
    <property type="nucleotide sequence ID" value="NZ_JAVRIA010000001.1"/>
</dbReference>
<organism evidence="3 4">
    <name type="scientific">Microcosmobacter mediterraneus</name>
    <dbReference type="NCBI Taxonomy" id="3075607"/>
    <lineage>
        <taxon>Bacteria</taxon>
        <taxon>Pseudomonadati</taxon>
        <taxon>Bacteroidota</taxon>
        <taxon>Flavobacteriia</taxon>
        <taxon>Flavobacteriales</taxon>
        <taxon>Flavobacteriaceae</taxon>
        <taxon>Microcosmobacter</taxon>
    </lineage>
</organism>